<proteinExistence type="predicted"/>
<dbReference type="RefSeq" id="XP_046012884.1">
    <property type="nucleotide sequence ID" value="XM_046153971.1"/>
</dbReference>
<protein>
    <submittedName>
        <fullName evidence="2">Uncharacterized protein</fullName>
    </submittedName>
</protein>
<dbReference type="EMBL" id="JAGTJQ010000005">
    <property type="protein sequence ID" value="KAH7031204.1"/>
    <property type="molecule type" value="Genomic_DNA"/>
</dbReference>
<dbReference type="GeneID" id="70183517"/>
<evidence type="ECO:0000313" key="2">
    <source>
        <dbReference type="EMBL" id="KAH7031204.1"/>
    </source>
</evidence>
<comment type="caution">
    <text evidence="2">The sequence shown here is derived from an EMBL/GenBank/DDBJ whole genome shotgun (WGS) entry which is preliminary data.</text>
</comment>
<reference evidence="2" key="1">
    <citation type="journal article" date="2021" name="Nat. Commun.">
        <title>Genetic determinants of endophytism in the Arabidopsis root mycobiome.</title>
        <authorList>
            <person name="Mesny F."/>
            <person name="Miyauchi S."/>
            <person name="Thiergart T."/>
            <person name="Pickel B."/>
            <person name="Atanasova L."/>
            <person name="Karlsson M."/>
            <person name="Huettel B."/>
            <person name="Barry K.W."/>
            <person name="Haridas S."/>
            <person name="Chen C."/>
            <person name="Bauer D."/>
            <person name="Andreopoulos W."/>
            <person name="Pangilinan J."/>
            <person name="LaButti K."/>
            <person name="Riley R."/>
            <person name="Lipzen A."/>
            <person name="Clum A."/>
            <person name="Drula E."/>
            <person name="Henrissat B."/>
            <person name="Kohler A."/>
            <person name="Grigoriev I.V."/>
            <person name="Martin F.M."/>
            <person name="Hacquard S."/>
        </authorList>
    </citation>
    <scope>NUCLEOTIDE SEQUENCE</scope>
    <source>
        <strain evidence="2">MPI-CAGE-CH-0230</strain>
    </source>
</reference>
<gene>
    <name evidence="2" type="ORF">B0I36DRAFT_323410</name>
</gene>
<dbReference type="AlphaFoldDB" id="A0A9P9BU84"/>
<feature type="compositionally biased region" description="Polar residues" evidence="1">
    <location>
        <begin position="78"/>
        <end position="88"/>
    </location>
</feature>
<dbReference type="Proteomes" id="UP000756346">
    <property type="component" value="Unassembled WGS sequence"/>
</dbReference>
<sequence>MVEGRGEPMTPPALHLALHAPRRFDRGPRFSCRSQYPTGSTRYVLDTMYLGDSPGASQSEKWVSAQAPRCPGVASAAPNLQTPPSDVNTPPWKLP</sequence>
<accession>A0A9P9BU84</accession>
<evidence type="ECO:0000256" key="1">
    <source>
        <dbReference type="SAM" id="MobiDB-lite"/>
    </source>
</evidence>
<evidence type="ECO:0000313" key="3">
    <source>
        <dbReference type="Proteomes" id="UP000756346"/>
    </source>
</evidence>
<name>A0A9P9BU84_9PEZI</name>
<organism evidence="2 3">
    <name type="scientific">Microdochium trichocladiopsis</name>
    <dbReference type="NCBI Taxonomy" id="1682393"/>
    <lineage>
        <taxon>Eukaryota</taxon>
        <taxon>Fungi</taxon>
        <taxon>Dikarya</taxon>
        <taxon>Ascomycota</taxon>
        <taxon>Pezizomycotina</taxon>
        <taxon>Sordariomycetes</taxon>
        <taxon>Xylariomycetidae</taxon>
        <taxon>Xylariales</taxon>
        <taxon>Microdochiaceae</taxon>
        <taxon>Microdochium</taxon>
    </lineage>
</organism>
<keyword evidence="3" id="KW-1185">Reference proteome</keyword>
<feature type="region of interest" description="Disordered" evidence="1">
    <location>
        <begin position="72"/>
        <end position="95"/>
    </location>
</feature>